<comment type="similarity">
    <text evidence="1">Belongs to the UPF0145 family.</text>
</comment>
<reference evidence="2" key="1">
    <citation type="submission" date="2006-05" db="EMBL/GenBank/DDBJ databases">
        <title>Annotation of the draft genome assembly of Desulfuromonas acetoxidans DSM 684.</title>
        <authorList>
            <consortium name="US DOE Joint Genome Institute (JGI-ORNL)"/>
            <person name="Larimer F."/>
            <person name="Land M."/>
            <person name="Hauser L."/>
        </authorList>
    </citation>
    <scope>NUCLEOTIDE SEQUENCE [LARGE SCALE GENOMIC DNA]</scope>
    <source>
        <strain evidence="2">DSM 684</strain>
    </source>
</reference>
<dbReference type="SUPFAM" id="SSF117782">
    <property type="entry name" value="YbjQ-like"/>
    <property type="match status" value="1"/>
</dbReference>
<evidence type="ECO:0000313" key="3">
    <source>
        <dbReference type="Proteomes" id="UP000005695"/>
    </source>
</evidence>
<dbReference type="RefSeq" id="WP_006002152.1">
    <property type="nucleotide sequence ID" value="NZ_AAEW02000018.1"/>
</dbReference>
<proteinExistence type="inferred from homology"/>
<organism evidence="2 3">
    <name type="scientific">Desulfuromonas acetoxidans (strain DSM 684 / 11070)</name>
    <dbReference type="NCBI Taxonomy" id="281689"/>
    <lineage>
        <taxon>Bacteria</taxon>
        <taxon>Pseudomonadati</taxon>
        <taxon>Thermodesulfobacteriota</taxon>
        <taxon>Desulfuromonadia</taxon>
        <taxon>Desulfuromonadales</taxon>
        <taxon>Desulfuromonadaceae</taxon>
        <taxon>Desulfuromonas</taxon>
    </lineage>
</organism>
<dbReference type="Pfam" id="PF01906">
    <property type="entry name" value="YbjQ_1"/>
    <property type="match status" value="1"/>
</dbReference>
<dbReference type="EMBL" id="AAEW02000018">
    <property type="protein sequence ID" value="EAT14782.1"/>
    <property type="molecule type" value="Genomic_DNA"/>
</dbReference>
<evidence type="ECO:0000313" key="2">
    <source>
        <dbReference type="EMBL" id="EAT14782.1"/>
    </source>
</evidence>
<dbReference type="Proteomes" id="UP000005695">
    <property type="component" value="Unassembled WGS sequence"/>
</dbReference>
<protein>
    <submittedName>
        <fullName evidence="2">Uncharacterized protein</fullName>
    </submittedName>
</protein>
<sequence length="158" mass="17492">MDLLLENLDLVIFVVLLCLGYSAGSWAERNHYKAIEAREQELLDMAVVTAEGSFPKNNVTQAVLVTGNAVVSIDYFKRLLAILRNIFGGRVKSYESLVDRARREAILRMKTAAKEQGANMIVNLRLETAAIGRNANQKKQIGSVEAIAYGTAVRLNRP</sequence>
<dbReference type="Gene3D" id="3.30.110.70">
    <property type="entry name" value="Hypothetical protein apc22750. Chain B"/>
    <property type="match status" value="1"/>
</dbReference>
<reference evidence="2" key="2">
    <citation type="submission" date="2006-05" db="EMBL/GenBank/DDBJ databases">
        <title>Sequencing of the draft genome and assembly of Desulfuromonas acetoxidans DSM 684.</title>
        <authorList>
            <consortium name="US DOE Joint Genome Institute (JGI-PGF)"/>
            <person name="Copeland A."/>
            <person name="Lucas S."/>
            <person name="Lapidus A."/>
            <person name="Barry K."/>
            <person name="Detter J.C."/>
            <person name="Glavina del Rio T."/>
            <person name="Hammon N."/>
            <person name="Israni S."/>
            <person name="Dalin E."/>
            <person name="Tice H."/>
            <person name="Bruce D."/>
            <person name="Pitluck S."/>
            <person name="Richardson P."/>
        </authorList>
    </citation>
    <scope>NUCLEOTIDE SEQUENCE [LARGE SCALE GENOMIC DNA]</scope>
    <source>
        <strain evidence="2">DSM 684</strain>
    </source>
</reference>
<dbReference type="InterPro" id="IPR002765">
    <property type="entry name" value="UPF0145_YbjQ-like"/>
</dbReference>
<keyword evidence="3" id="KW-1185">Reference proteome</keyword>
<dbReference type="OrthoDB" id="530049at2"/>
<name>Q1JWX6_DESA6</name>
<dbReference type="InterPro" id="IPR035439">
    <property type="entry name" value="UPF0145_dom_sf"/>
</dbReference>
<accession>Q1JWX6</accession>
<comment type="caution">
    <text evidence="2">The sequence shown here is derived from an EMBL/GenBank/DDBJ whole genome shotgun (WGS) entry which is preliminary data.</text>
</comment>
<gene>
    <name evidence="2" type="ORF">Dace_0836</name>
</gene>
<evidence type="ECO:0000256" key="1">
    <source>
        <dbReference type="ARBA" id="ARBA00010751"/>
    </source>
</evidence>
<dbReference type="PANTHER" id="PTHR34068">
    <property type="entry name" value="UPF0145 PROTEIN YBJQ"/>
    <property type="match status" value="1"/>
</dbReference>
<dbReference type="AlphaFoldDB" id="Q1JWX6"/>